<reference evidence="1 2" key="1">
    <citation type="submission" date="2019-06" db="EMBL/GenBank/DDBJ databases">
        <title>Description of Kitasatospora acidophila sp. nov. isolated from pine grove soil, and reclassification of Streptomyces novaecaesareae to Kitasatospora novaeceasareae comb. nov.</title>
        <authorList>
            <person name="Kim M.J."/>
        </authorList>
    </citation>
    <scope>NUCLEOTIDE SEQUENCE [LARGE SCALE GENOMIC DNA]</scope>
    <source>
        <strain evidence="1 2">MMS16-CNU292</strain>
    </source>
</reference>
<evidence type="ECO:0000313" key="1">
    <source>
        <dbReference type="EMBL" id="TQF05585.1"/>
    </source>
</evidence>
<proteinExistence type="predicted"/>
<comment type="caution">
    <text evidence="1">The sequence shown here is derived from an EMBL/GenBank/DDBJ whole genome shotgun (WGS) entry which is preliminary data.</text>
</comment>
<dbReference type="EMBL" id="VIGB01000003">
    <property type="protein sequence ID" value="TQF05585.1"/>
    <property type="molecule type" value="Genomic_DNA"/>
</dbReference>
<accession>A0A540W992</accession>
<dbReference type="AlphaFoldDB" id="A0A540W992"/>
<dbReference type="RefSeq" id="WP_141636060.1">
    <property type="nucleotide sequence ID" value="NZ_VIGB01000003.1"/>
</dbReference>
<protein>
    <submittedName>
        <fullName evidence="1">Uncharacterized protein</fullName>
    </submittedName>
</protein>
<organism evidence="1 2">
    <name type="scientific">Kitasatospora acidiphila</name>
    <dbReference type="NCBI Taxonomy" id="2567942"/>
    <lineage>
        <taxon>Bacteria</taxon>
        <taxon>Bacillati</taxon>
        <taxon>Actinomycetota</taxon>
        <taxon>Actinomycetes</taxon>
        <taxon>Kitasatosporales</taxon>
        <taxon>Streptomycetaceae</taxon>
        <taxon>Kitasatospora</taxon>
    </lineage>
</organism>
<gene>
    <name evidence="1" type="ORF">E6W39_29320</name>
</gene>
<name>A0A540W992_9ACTN</name>
<sequence>MTHDTATLATLAELRQHQDELEQAVCEDTQKRAPLSTLRLVTKLRTAFGGSTSADAGGSPS</sequence>
<dbReference type="Proteomes" id="UP000319103">
    <property type="component" value="Unassembled WGS sequence"/>
</dbReference>
<evidence type="ECO:0000313" key="2">
    <source>
        <dbReference type="Proteomes" id="UP000319103"/>
    </source>
</evidence>
<keyword evidence="2" id="KW-1185">Reference proteome</keyword>